<sequence>MDSEVVPMNSSAAEGPWDEDEIAPTGDFAELQRRVEQHSQRLSQHARELRRLRDDLDGLEQRFRSA</sequence>
<evidence type="ECO:0000256" key="1">
    <source>
        <dbReference type="SAM" id="Coils"/>
    </source>
</evidence>
<organism evidence="3 4">
    <name type="scientific">Kibdelosporangium aridum</name>
    <dbReference type="NCBI Taxonomy" id="2030"/>
    <lineage>
        <taxon>Bacteria</taxon>
        <taxon>Bacillati</taxon>
        <taxon>Actinomycetota</taxon>
        <taxon>Actinomycetes</taxon>
        <taxon>Pseudonocardiales</taxon>
        <taxon>Pseudonocardiaceae</taxon>
        <taxon>Kibdelosporangium</taxon>
    </lineage>
</organism>
<evidence type="ECO:0000313" key="4">
    <source>
        <dbReference type="Proteomes" id="UP000287547"/>
    </source>
</evidence>
<name>A0A428ZH61_KIBAR</name>
<feature type="region of interest" description="Disordered" evidence="2">
    <location>
        <begin position="1"/>
        <end position="24"/>
    </location>
</feature>
<comment type="caution">
    <text evidence="3">The sequence shown here is derived from an EMBL/GenBank/DDBJ whole genome shotgun (WGS) entry which is preliminary data.</text>
</comment>
<proteinExistence type="predicted"/>
<accession>A0A428ZH61</accession>
<reference evidence="3 4" key="1">
    <citation type="submission" date="2018-05" db="EMBL/GenBank/DDBJ databases">
        <title>Evolution of GPA BGCs.</title>
        <authorList>
            <person name="Waglechner N."/>
            <person name="Wright G.D."/>
        </authorList>
    </citation>
    <scope>NUCLEOTIDE SEQUENCE [LARGE SCALE GENOMIC DNA]</scope>
    <source>
        <strain evidence="3 4">A82846</strain>
    </source>
</reference>
<evidence type="ECO:0000313" key="3">
    <source>
        <dbReference type="EMBL" id="RSM87419.1"/>
    </source>
</evidence>
<evidence type="ECO:0000256" key="2">
    <source>
        <dbReference type="SAM" id="MobiDB-lite"/>
    </source>
</evidence>
<gene>
    <name evidence="3" type="ORF">DMH04_10295</name>
</gene>
<dbReference type="Proteomes" id="UP000287547">
    <property type="component" value="Unassembled WGS sequence"/>
</dbReference>
<dbReference type="AlphaFoldDB" id="A0A428ZH61"/>
<dbReference type="EMBL" id="QHKI01000006">
    <property type="protein sequence ID" value="RSM87419.1"/>
    <property type="molecule type" value="Genomic_DNA"/>
</dbReference>
<protein>
    <submittedName>
        <fullName evidence="3">Uncharacterized protein</fullName>
    </submittedName>
</protein>
<keyword evidence="1" id="KW-0175">Coiled coil</keyword>
<feature type="coiled-coil region" evidence="1">
    <location>
        <begin position="28"/>
        <end position="62"/>
    </location>
</feature>